<accession>A0A1Q2SLY2</accession>
<dbReference type="AlphaFoldDB" id="A0A1Q2SLY2"/>
<name>A0A1Q2SLY2_9GAMM</name>
<protein>
    <submittedName>
        <fullName evidence="1">Hypothetical conserved protein</fullName>
    </submittedName>
</protein>
<proteinExistence type="predicted"/>
<evidence type="ECO:0000313" key="2">
    <source>
        <dbReference type="Proteomes" id="UP000243679"/>
    </source>
</evidence>
<gene>
    <name evidence="1" type="ORF">TAO_0776</name>
</gene>
<dbReference type="EMBL" id="AP014836">
    <property type="protein sequence ID" value="BAW80146.1"/>
    <property type="molecule type" value="Genomic_DNA"/>
</dbReference>
<dbReference type="Proteomes" id="UP000243679">
    <property type="component" value="Chromosome"/>
</dbReference>
<dbReference type="KEGG" id="ntt:TAO_0776"/>
<keyword evidence="2" id="KW-1185">Reference proteome</keyword>
<organism evidence="1 2">
    <name type="scientific">Candidatus Nitrosoglobus terrae</name>
    <dbReference type="NCBI Taxonomy" id="1630141"/>
    <lineage>
        <taxon>Bacteria</taxon>
        <taxon>Pseudomonadati</taxon>
        <taxon>Pseudomonadota</taxon>
        <taxon>Gammaproteobacteria</taxon>
        <taxon>Chromatiales</taxon>
        <taxon>Chromatiaceae</taxon>
        <taxon>Candidatus Nitrosoglobus</taxon>
    </lineage>
</organism>
<evidence type="ECO:0000313" key="1">
    <source>
        <dbReference type="EMBL" id="BAW80146.1"/>
    </source>
</evidence>
<reference evidence="1 2" key="1">
    <citation type="journal article" date="2017" name="ISME J.">
        <title>An acid-tolerant ammonia-oxidizing ?-proteobacterium from soil.</title>
        <authorList>
            <person name="Hayatsu M."/>
            <person name="Tago K."/>
            <person name="Uchiyama I."/>
            <person name="Toyoda A."/>
            <person name="Wang Y."/>
            <person name="Shimomura Y."/>
            <person name="Okubo T."/>
            <person name="Kurisu F."/>
            <person name="Hirono Y."/>
            <person name="Nonaka K."/>
            <person name="Akiyama H."/>
            <person name="Itoh T."/>
            <person name="Takami H."/>
        </authorList>
    </citation>
    <scope>NUCLEOTIDE SEQUENCE [LARGE SCALE GENOMIC DNA]</scope>
    <source>
        <strain evidence="1 2">TAO100</strain>
    </source>
</reference>
<dbReference type="RefSeq" id="WP_197702514.1">
    <property type="nucleotide sequence ID" value="NZ_AP014836.1"/>
</dbReference>
<sequence>MSKLHFYRKINKHITWFADGEGTISESSEFTVVITDGSVIKGIVYQIIQGQSHSGDLYHCLAGANRGETARFKKVADLSSIYTNEEYLGAASALNAALKATEKRVNIEIAPEDFKTLKAGNYKLCFAKKIGNFEYNVVWQSYDKYFEINDFSWTPQFQIFGSNIFQEGVKVKTSTRLVNIGLGETITLSSAGQFGDPTTKGRETSITMINDYGLIHPGLSQLSTGVEGEEISTAIYVAPSQAVLGITELTPVEKVLVWFEQNIETSTMFSNARSREVEVDLTFVDSVTRIYKNGLWLK</sequence>